<dbReference type="EMBL" id="MKEK01000001">
    <property type="protein sequence ID" value="OEY70845.1"/>
    <property type="molecule type" value="Genomic_DNA"/>
</dbReference>
<proteinExistence type="predicted"/>
<keyword evidence="1" id="KW-0472">Membrane</keyword>
<dbReference type="AlphaFoldDB" id="A0A1E7Q9H7"/>
<comment type="caution">
    <text evidence="2">The sequence shown here is derived from an EMBL/GenBank/DDBJ whole genome shotgun (WGS) entry which is preliminary data.</text>
</comment>
<feature type="transmembrane region" description="Helical" evidence="1">
    <location>
        <begin position="20"/>
        <end position="40"/>
    </location>
</feature>
<dbReference type="Proteomes" id="UP000242258">
    <property type="component" value="Unassembled WGS sequence"/>
</dbReference>
<organism evidence="2 3">
    <name type="scientific">Rheinheimera salexigens</name>
    <dbReference type="NCBI Taxonomy" id="1628148"/>
    <lineage>
        <taxon>Bacteria</taxon>
        <taxon>Pseudomonadati</taxon>
        <taxon>Pseudomonadota</taxon>
        <taxon>Gammaproteobacteria</taxon>
        <taxon>Chromatiales</taxon>
        <taxon>Chromatiaceae</taxon>
        <taxon>Rheinheimera</taxon>
    </lineage>
</organism>
<keyword evidence="1" id="KW-0812">Transmembrane</keyword>
<sequence length="350" mass="40296">MKNMVEIMSNLLDYFSVPVQLGFDIATSLTIIGSLMFFLYTMRKNIQNEKSERFDKQARAVAAEQLKNSNGALSELYINEVILHSEKLKRKINLSRESNFEREIRALSDPKKLDSALVTLNDAQNAVGDFYEKLHIEKFNIIPVIDSIEDNSDLVEQFNEQLDAIADSYNKQSGFTVALIKELKALKDVMDKISEEHSVLSKDDLIKLISNDEQVYSELRKHTMSIVLDLDYYEWTKSFVDNEEKELFKEALMFLDNDKELSEEMSDLISQTFQQLLFGTYDSAVKYYAQIFIIATKNQSEANRACKSVLATLSAILKYLLQKGNKTSNLHEIVQQYKGEGYFDIETKIR</sequence>
<keyword evidence="1" id="KW-1133">Transmembrane helix</keyword>
<name>A0A1E7Q9H7_9GAMM</name>
<keyword evidence="3" id="KW-1185">Reference proteome</keyword>
<protein>
    <submittedName>
        <fullName evidence="2">Uncharacterized protein</fullName>
    </submittedName>
</protein>
<evidence type="ECO:0000256" key="1">
    <source>
        <dbReference type="SAM" id="Phobius"/>
    </source>
</evidence>
<reference evidence="3" key="1">
    <citation type="submission" date="2016-09" db="EMBL/GenBank/DDBJ databases">
        <authorList>
            <person name="Wan X."/>
            <person name="Hou S."/>
        </authorList>
    </citation>
    <scope>NUCLEOTIDE SEQUENCE [LARGE SCALE GENOMIC DNA]</scope>
    <source>
        <strain evidence="3">KH87</strain>
    </source>
</reference>
<gene>
    <name evidence="2" type="ORF">BI198_15735</name>
</gene>
<accession>A0A1E7Q9H7</accession>
<evidence type="ECO:0000313" key="2">
    <source>
        <dbReference type="EMBL" id="OEY70845.1"/>
    </source>
</evidence>
<dbReference type="RefSeq" id="WP_070050477.1">
    <property type="nucleotide sequence ID" value="NZ_CBCSDO010000002.1"/>
</dbReference>
<evidence type="ECO:0000313" key="3">
    <source>
        <dbReference type="Proteomes" id="UP000242258"/>
    </source>
</evidence>